<feature type="domain" description="General stress protein FMN-binding split barrel" evidence="1">
    <location>
        <begin position="11"/>
        <end position="158"/>
    </location>
</feature>
<gene>
    <name evidence="2" type="ORF">GHT07_06935</name>
</gene>
<name>A0A844B6K8_9BURK</name>
<comment type="caution">
    <text evidence="2">The sequence shown here is derived from an EMBL/GenBank/DDBJ whole genome shotgun (WGS) entry which is preliminary data.</text>
</comment>
<dbReference type="OrthoDB" id="1432662at2"/>
<keyword evidence="3" id="KW-1185">Reference proteome</keyword>
<evidence type="ECO:0000313" key="3">
    <source>
        <dbReference type="Proteomes" id="UP000487350"/>
    </source>
</evidence>
<protein>
    <submittedName>
        <fullName evidence="2">General stress protein</fullName>
    </submittedName>
</protein>
<organism evidence="2 3">
    <name type="scientific">Caenimonas koreensis DSM 17982</name>
    <dbReference type="NCBI Taxonomy" id="1121255"/>
    <lineage>
        <taxon>Bacteria</taxon>
        <taxon>Pseudomonadati</taxon>
        <taxon>Pseudomonadota</taxon>
        <taxon>Betaproteobacteria</taxon>
        <taxon>Burkholderiales</taxon>
        <taxon>Comamonadaceae</taxon>
        <taxon>Caenimonas</taxon>
    </lineage>
</organism>
<dbReference type="PANTHER" id="PTHR34818:SF1">
    <property type="entry name" value="PROTEIN BLI-3"/>
    <property type="match status" value="1"/>
</dbReference>
<dbReference type="AlphaFoldDB" id="A0A844B6K8"/>
<proteinExistence type="predicted"/>
<evidence type="ECO:0000313" key="2">
    <source>
        <dbReference type="EMBL" id="MRD47006.1"/>
    </source>
</evidence>
<reference evidence="2 3" key="1">
    <citation type="submission" date="2019-11" db="EMBL/GenBank/DDBJ databases">
        <title>Caenimonas koreensis gen. nov., sp. nov., isolated from activated sludge.</title>
        <authorList>
            <person name="Seung H.R."/>
        </authorList>
    </citation>
    <scope>NUCLEOTIDE SEQUENCE [LARGE SCALE GENOMIC DNA]</scope>
    <source>
        <strain evidence="2 3">EMB320</strain>
    </source>
</reference>
<dbReference type="SUPFAM" id="SSF50475">
    <property type="entry name" value="FMN-binding split barrel"/>
    <property type="match status" value="1"/>
</dbReference>
<dbReference type="Gene3D" id="2.30.110.10">
    <property type="entry name" value="Electron Transport, Fmn-binding Protein, Chain A"/>
    <property type="match status" value="1"/>
</dbReference>
<accession>A0A844B6K8</accession>
<dbReference type="EMBL" id="WJBU01000006">
    <property type="protein sequence ID" value="MRD47006.1"/>
    <property type="molecule type" value="Genomic_DNA"/>
</dbReference>
<dbReference type="Proteomes" id="UP000487350">
    <property type="component" value="Unassembled WGS sequence"/>
</dbReference>
<dbReference type="InterPro" id="IPR052917">
    <property type="entry name" value="Stress-Dev_Protein"/>
</dbReference>
<dbReference type="RefSeq" id="WP_153584351.1">
    <property type="nucleotide sequence ID" value="NZ_WJBU01000006.1"/>
</dbReference>
<evidence type="ECO:0000259" key="1">
    <source>
        <dbReference type="Pfam" id="PF16242"/>
    </source>
</evidence>
<sequence>MSNDQTRPFHEALWDLIKDIRFPMFVHRHLGGMLHAHPLTMQNRTLKAGDPLYFFVSKKSELGQRLLVDGGVCVAFAEPKDDVYVSISGHASVSEDMGKKKELFNAMSKAWFPGGVEDPDLELVEVAMEHAEFWDVKESKMTQLLKMATAAVTGKQPELGEHREMDTAQ</sequence>
<dbReference type="InterPro" id="IPR012349">
    <property type="entry name" value="Split_barrel_FMN-bd"/>
</dbReference>
<dbReference type="Pfam" id="PF16242">
    <property type="entry name" value="Pyrid_ox_like"/>
    <property type="match status" value="1"/>
</dbReference>
<dbReference type="InterPro" id="IPR038725">
    <property type="entry name" value="YdaG_split_barrel_FMN-bd"/>
</dbReference>
<dbReference type="PANTHER" id="PTHR34818">
    <property type="entry name" value="PROTEIN BLI-3"/>
    <property type="match status" value="1"/>
</dbReference>